<protein>
    <submittedName>
        <fullName evidence="1">Uncharacterized protein</fullName>
    </submittedName>
</protein>
<proteinExistence type="predicted"/>
<sequence length="112" mass="12430">MQLHYHGDQAAGRRHYVIYKDGQKVDDGRSDANGFTKAHNADYDQVWTTKVLNKGVPASMHQPNLKTCNTCRCSAYPTNGLTDVAPSPHNQAPTRHFRLELMNRVAGLHGAS</sequence>
<comment type="caution">
    <text evidence="1">The sequence shown here is derived from an EMBL/GenBank/DDBJ whole genome shotgun (WGS) entry which is preliminary data.</text>
</comment>
<dbReference type="EMBL" id="OCZC01000085">
    <property type="protein sequence ID" value="SOO26799.1"/>
    <property type="molecule type" value="Genomic_DNA"/>
</dbReference>
<evidence type="ECO:0000313" key="1">
    <source>
        <dbReference type="EMBL" id="SOO26799.1"/>
    </source>
</evidence>
<dbReference type="AlphaFoldDB" id="A0A7Z7J3T9"/>
<dbReference type="Proteomes" id="UP000234345">
    <property type="component" value="Unassembled WGS sequence"/>
</dbReference>
<evidence type="ECO:0000313" key="2">
    <source>
        <dbReference type="Proteomes" id="UP000234345"/>
    </source>
</evidence>
<reference evidence="1 2" key="1">
    <citation type="submission" date="2017-10" db="EMBL/GenBank/DDBJ databases">
        <authorList>
            <person name="Regsiter A."/>
            <person name="William W."/>
        </authorList>
    </citation>
    <scope>NUCLEOTIDE SEQUENCE [LARGE SCALE GENOMIC DNA]</scope>
    <source>
        <strain evidence="1 2">CFBP6991</strain>
    </source>
</reference>
<accession>A0A7Z7J3T9</accession>
<gene>
    <name evidence="1" type="ORF">XFF6991_570364</name>
</gene>
<dbReference type="RefSeq" id="WP_227479595.1">
    <property type="nucleotide sequence ID" value="NZ_OCZC01000085.1"/>
</dbReference>
<organism evidence="1 2">
    <name type="scientific">Xanthomonas campestris pv. phaseoli</name>
    <dbReference type="NCBI Taxonomy" id="317013"/>
    <lineage>
        <taxon>Bacteria</taxon>
        <taxon>Pseudomonadati</taxon>
        <taxon>Pseudomonadota</taxon>
        <taxon>Gammaproteobacteria</taxon>
        <taxon>Lysobacterales</taxon>
        <taxon>Lysobacteraceae</taxon>
        <taxon>Xanthomonas</taxon>
    </lineage>
</organism>
<name>A0A7Z7J3T9_XANCH</name>